<sequence>MSPPVDADAVVREVREALSARAAAATDPRITVGDRALLVSCRHPDEGTLAGVAHRPSAPVADEDARDATVEQLAQEATDAAPGSVARAVGLATLNALSVGEVEWLAGDPMAALDTSVETVATVGLFRPAFKKFGDVSVRVVERDVGGIDPESLPERVPTALFSPGEVDAAFDGADVCFVTGSTLVYGGIDAYLAAAGRAAVPLVVVVGATASMLPGPLFDRGVDLVAGARVRDVASVRDHVAAGDCGTDLHDAGLQKVYCAADSPLPGLQLPAERPNTEP</sequence>
<proteinExistence type="predicted"/>
<dbReference type="SUPFAM" id="SSF159713">
    <property type="entry name" value="Dhaf3308-like"/>
    <property type="match status" value="1"/>
</dbReference>
<protein>
    <recommendedName>
        <fullName evidence="1">Putative heavy-metal chelation domain-containing protein</fullName>
    </recommendedName>
</protein>
<keyword evidence="3" id="KW-1185">Reference proteome</keyword>
<dbReference type="Gene3D" id="3.40.50.11590">
    <property type="match status" value="1"/>
</dbReference>
<evidence type="ECO:0000259" key="1">
    <source>
        <dbReference type="Pfam" id="PF04016"/>
    </source>
</evidence>
<feature type="domain" description="Putative heavy-metal chelation" evidence="1">
    <location>
        <begin position="118"/>
        <end position="256"/>
    </location>
</feature>
<evidence type="ECO:0000313" key="2">
    <source>
        <dbReference type="EMBL" id="AUV82420.1"/>
    </source>
</evidence>
<reference evidence="2 3" key="1">
    <citation type="submission" date="2018-01" db="EMBL/GenBank/DDBJ databases">
        <title>Complete genome sequence of Salinigranum rubrum GX10T, an extremely halophilic archaeon isolated from a marine solar saltern.</title>
        <authorList>
            <person name="Han S."/>
        </authorList>
    </citation>
    <scope>NUCLEOTIDE SEQUENCE [LARGE SCALE GENOMIC DNA]</scope>
    <source>
        <strain evidence="2 3">GX10</strain>
    </source>
</reference>
<name>A0A2I8VKG2_9EURY</name>
<evidence type="ECO:0000313" key="3">
    <source>
        <dbReference type="Proteomes" id="UP000236584"/>
    </source>
</evidence>
<dbReference type="AlphaFoldDB" id="A0A2I8VKG2"/>
<gene>
    <name evidence="2" type="ORF">C2R22_12855</name>
</gene>
<dbReference type="RefSeq" id="WP_103426109.1">
    <property type="nucleotide sequence ID" value="NZ_CP026309.1"/>
</dbReference>
<dbReference type="Proteomes" id="UP000236584">
    <property type="component" value="Chromosome"/>
</dbReference>
<dbReference type="KEGG" id="srub:C2R22_12855"/>
<dbReference type="EMBL" id="CP026309">
    <property type="protein sequence ID" value="AUV82420.1"/>
    <property type="molecule type" value="Genomic_DNA"/>
</dbReference>
<dbReference type="Pfam" id="PF04016">
    <property type="entry name" value="DUF364"/>
    <property type="match status" value="1"/>
</dbReference>
<dbReference type="GeneID" id="35592996"/>
<organism evidence="2 3">
    <name type="scientific">Salinigranum rubrum</name>
    <dbReference type="NCBI Taxonomy" id="755307"/>
    <lineage>
        <taxon>Archaea</taxon>
        <taxon>Methanobacteriati</taxon>
        <taxon>Methanobacteriota</taxon>
        <taxon>Stenosarchaea group</taxon>
        <taxon>Halobacteria</taxon>
        <taxon>Halobacteriales</taxon>
        <taxon>Haloferacaceae</taxon>
        <taxon>Salinigranum</taxon>
    </lineage>
</organism>
<dbReference type="OrthoDB" id="203834at2157"/>
<dbReference type="InterPro" id="IPR007161">
    <property type="entry name" value="DUF364"/>
</dbReference>
<accession>A0A2I8VKG2</accession>